<accession>A0A9W9DN14</accession>
<feature type="non-terminal residue" evidence="1">
    <location>
        <position position="290"/>
    </location>
</feature>
<sequence>EIHRYKTQDAHSQELLDVRRKELQGARAFLNTFDMYSGADIVSMLKELNGETFQAAASITDMIVDSISTTGKVPLGYDRNDSWAVATVRRTLGTEIETLLQRDRTANEHITLVQIALQAGLNHISEYVLDLWTVPSKGLNKTIGKVFAGIQMQQSHVISRTWRSLTKEQTKRAAYQAPELSDYITDIVKALLVVAGWWPRTKSEREAQIESTVRGRISPIVSLLEKLDGAMSKITSMDLVFDIPPAGTSFDARIMEDTNNGESSSNGVVLLTSGIGLKNVDIDVRDERPE</sequence>
<dbReference type="EMBL" id="JAOTPV010000009">
    <property type="protein sequence ID" value="KAJ4478148.1"/>
    <property type="molecule type" value="Genomic_DNA"/>
</dbReference>
<organism evidence="1 2">
    <name type="scientific">Lentinula aciculospora</name>
    <dbReference type="NCBI Taxonomy" id="153920"/>
    <lineage>
        <taxon>Eukaryota</taxon>
        <taxon>Fungi</taxon>
        <taxon>Dikarya</taxon>
        <taxon>Basidiomycota</taxon>
        <taxon>Agaricomycotina</taxon>
        <taxon>Agaricomycetes</taxon>
        <taxon>Agaricomycetidae</taxon>
        <taxon>Agaricales</taxon>
        <taxon>Marasmiineae</taxon>
        <taxon>Omphalotaceae</taxon>
        <taxon>Lentinula</taxon>
    </lineage>
</organism>
<dbReference type="OrthoDB" id="3147752at2759"/>
<dbReference type="Proteomes" id="UP001150266">
    <property type="component" value="Unassembled WGS sequence"/>
</dbReference>
<dbReference type="AlphaFoldDB" id="A0A9W9DN14"/>
<proteinExistence type="predicted"/>
<reference evidence="1" key="1">
    <citation type="submission" date="2022-08" db="EMBL/GenBank/DDBJ databases">
        <title>A Global Phylogenomic Analysis of the Shiitake Genus Lentinula.</title>
        <authorList>
            <consortium name="DOE Joint Genome Institute"/>
            <person name="Sierra-Patev S."/>
            <person name="Min B."/>
            <person name="Naranjo-Ortiz M."/>
            <person name="Looney B."/>
            <person name="Konkel Z."/>
            <person name="Slot J.C."/>
            <person name="Sakamoto Y."/>
            <person name="Steenwyk J.L."/>
            <person name="Rokas A."/>
            <person name="Carro J."/>
            <person name="Camarero S."/>
            <person name="Ferreira P."/>
            <person name="Molpeceres G."/>
            <person name="Ruiz-Duenas F.J."/>
            <person name="Serrano A."/>
            <person name="Henrissat B."/>
            <person name="Drula E."/>
            <person name="Hughes K.W."/>
            <person name="Mata J.L."/>
            <person name="Ishikawa N.K."/>
            <person name="Vargas-Isla R."/>
            <person name="Ushijima S."/>
            <person name="Smith C.A."/>
            <person name="Ahrendt S."/>
            <person name="Andreopoulos W."/>
            <person name="He G."/>
            <person name="Labutti K."/>
            <person name="Lipzen A."/>
            <person name="Ng V."/>
            <person name="Riley R."/>
            <person name="Sandor L."/>
            <person name="Barry K."/>
            <person name="Martinez A.T."/>
            <person name="Xiao Y."/>
            <person name="Gibbons J.G."/>
            <person name="Terashima K."/>
            <person name="Grigoriev I.V."/>
            <person name="Hibbett D.S."/>
        </authorList>
    </citation>
    <scope>NUCLEOTIDE SEQUENCE</scope>
    <source>
        <strain evidence="1">JLM2183</strain>
    </source>
</reference>
<keyword evidence="2" id="KW-1185">Reference proteome</keyword>
<gene>
    <name evidence="1" type="ORF">J3R30DRAFT_3250459</name>
</gene>
<name>A0A9W9DN14_9AGAR</name>
<feature type="non-terminal residue" evidence="1">
    <location>
        <position position="1"/>
    </location>
</feature>
<comment type="caution">
    <text evidence="1">The sequence shown here is derived from an EMBL/GenBank/DDBJ whole genome shotgun (WGS) entry which is preliminary data.</text>
</comment>
<protein>
    <submittedName>
        <fullName evidence="1">Uncharacterized protein</fullName>
    </submittedName>
</protein>
<evidence type="ECO:0000313" key="1">
    <source>
        <dbReference type="EMBL" id="KAJ4478148.1"/>
    </source>
</evidence>
<evidence type="ECO:0000313" key="2">
    <source>
        <dbReference type="Proteomes" id="UP001150266"/>
    </source>
</evidence>